<comment type="subcellular location">
    <subcellularLocation>
        <location evidence="1">Membrane</location>
        <topology evidence="1">Single-pass membrane protein</topology>
    </subcellularLocation>
</comment>
<dbReference type="Gene3D" id="3.40.50.300">
    <property type="entry name" value="P-loop containing nucleotide triphosphate hydrolases"/>
    <property type="match status" value="1"/>
</dbReference>
<feature type="repeat" description="TPR" evidence="8">
    <location>
        <begin position="170"/>
        <end position="203"/>
    </location>
</feature>
<evidence type="ECO:0000256" key="4">
    <source>
        <dbReference type="ARBA" id="ARBA00022803"/>
    </source>
</evidence>
<protein>
    <recommendedName>
        <fullName evidence="11">Sulfotransferase</fullName>
    </recommendedName>
</protein>
<dbReference type="PROSITE" id="PS50005">
    <property type="entry name" value="TPR"/>
    <property type="match status" value="2"/>
</dbReference>
<evidence type="ECO:0000256" key="5">
    <source>
        <dbReference type="ARBA" id="ARBA00022989"/>
    </source>
</evidence>
<dbReference type="EMBL" id="BMZA01000007">
    <property type="protein sequence ID" value="GGZ06375.1"/>
    <property type="molecule type" value="Genomic_DNA"/>
</dbReference>
<dbReference type="Pfam" id="PF13469">
    <property type="entry name" value="Sulfotransfer_3"/>
    <property type="match status" value="1"/>
</dbReference>
<keyword evidence="10" id="KW-1185">Reference proteome</keyword>
<dbReference type="InterPro" id="IPR011990">
    <property type="entry name" value="TPR-like_helical_dom_sf"/>
</dbReference>
<dbReference type="Pfam" id="PF13432">
    <property type="entry name" value="TPR_16"/>
    <property type="match status" value="4"/>
</dbReference>
<evidence type="ECO:0008006" key="11">
    <source>
        <dbReference type="Google" id="ProtNLM"/>
    </source>
</evidence>
<reference evidence="9" key="1">
    <citation type="journal article" date="2014" name="Int. J. Syst. Evol. Microbiol.">
        <title>Complete genome sequence of Corynebacterium casei LMG S-19264T (=DSM 44701T), isolated from a smear-ripened cheese.</title>
        <authorList>
            <consortium name="US DOE Joint Genome Institute (JGI-PGF)"/>
            <person name="Walter F."/>
            <person name="Albersmeier A."/>
            <person name="Kalinowski J."/>
            <person name="Ruckert C."/>
        </authorList>
    </citation>
    <scope>NUCLEOTIDE SEQUENCE</scope>
    <source>
        <strain evidence="9">KCTC 32255</strain>
    </source>
</reference>
<keyword evidence="5" id="KW-1133">Transmembrane helix</keyword>
<keyword evidence="2" id="KW-0812">Transmembrane</keyword>
<keyword evidence="3" id="KW-0677">Repeat</keyword>
<dbReference type="InterPro" id="IPR019734">
    <property type="entry name" value="TPR_rpt"/>
</dbReference>
<evidence type="ECO:0000313" key="9">
    <source>
        <dbReference type="EMBL" id="GGZ06375.1"/>
    </source>
</evidence>
<evidence type="ECO:0000256" key="3">
    <source>
        <dbReference type="ARBA" id="ARBA00022737"/>
    </source>
</evidence>
<dbReference type="GO" id="GO:0016020">
    <property type="term" value="C:membrane"/>
    <property type="evidence" value="ECO:0007669"/>
    <property type="project" value="UniProtKB-SubCell"/>
</dbReference>
<reference evidence="9" key="2">
    <citation type="submission" date="2020-09" db="EMBL/GenBank/DDBJ databases">
        <authorList>
            <person name="Sun Q."/>
            <person name="Kim S."/>
        </authorList>
    </citation>
    <scope>NUCLEOTIDE SEQUENCE</scope>
    <source>
        <strain evidence="9">KCTC 32255</strain>
    </source>
</reference>
<comment type="caution">
    <text evidence="9">The sequence shown here is derived from an EMBL/GenBank/DDBJ whole genome shotgun (WGS) entry which is preliminary data.</text>
</comment>
<dbReference type="SMART" id="SM00028">
    <property type="entry name" value="TPR"/>
    <property type="match status" value="7"/>
</dbReference>
<name>A0A918UGW4_9SPHN</name>
<dbReference type="InterPro" id="IPR027417">
    <property type="entry name" value="P-loop_NTPase"/>
</dbReference>
<accession>A0A918UGW4</accession>
<evidence type="ECO:0000256" key="7">
    <source>
        <dbReference type="ARBA" id="ARBA00038030"/>
    </source>
</evidence>
<proteinExistence type="inferred from homology"/>
<evidence type="ECO:0000256" key="8">
    <source>
        <dbReference type="PROSITE-ProRule" id="PRU00339"/>
    </source>
</evidence>
<dbReference type="PANTHER" id="PTHR46208:SF1">
    <property type="entry name" value="MITOCHONDRIAL IMPORT RECEPTOR SUBUNIT TOM70"/>
    <property type="match status" value="1"/>
</dbReference>
<dbReference type="Proteomes" id="UP000648075">
    <property type="component" value="Unassembled WGS sequence"/>
</dbReference>
<evidence type="ECO:0000256" key="1">
    <source>
        <dbReference type="ARBA" id="ARBA00004167"/>
    </source>
</evidence>
<organism evidence="9 10">
    <name type="scientific">Novosphingobium colocasiae</name>
    <dbReference type="NCBI Taxonomy" id="1256513"/>
    <lineage>
        <taxon>Bacteria</taxon>
        <taxon>Pseudomonadati</taxon>
        <taxon>Pseudomonadota</taxon>
        <taxon>Alphaproteobacteria</taxon>
        <taxon>Sphingomonadales</taxon>
        <taxon>Sphingomonadaceae</taxon>
        <taxon>Novosphingobium</taxon>
    </lineage>
</organism>
<evidence type="ECO:0000256" key="6">
    <source>
        <dbReference type="ARBA" id="ARBA00023136"/>
    </source>
</evidence>
<dbReference type="AlphaFoldDB" id="A0A918UGW4"/>
<dbReference type="SUPFAM" id="SSF52540">
    <property type="entry name" value="P-loop containing nucleoside triphosphate hydrolases"/>
    <property type="match status" value="1"/>
</dbReference>
<keyword evidence="6" id="KW-0472">Membrane</keyword>
<evidence type="ECO:0000256" key="2">
    <source>
        <dbReference type="ARBA" id="ARBA00022692"/>
    </source>
</evidence>
<evidence type="ECO:0000313" key="10">
    <source>
        <dbReference type="Proteomes" id="UP000648075"/>
    </source>
</evidence>
<sequence length="661" mass="73089">MNTIQQSMNSAVAAFQRGDFENARAIAQRVHRDQPRNMQVLQFLGIAQCKAGNPREGLASLQRALRSNPQDSALRLNAAQAALDAGLPAEAEELCRPIASQPQALQVLALAAKARGDVELAATRLEELTRTNPRDGRLLNNYGNALLECGEAERAIEVLATAGSLIPDEAGVWLNLGRALTLAKRFDDAEAVFSRAIATAPQDAQTNFELGQSLYRHGRAAEALIRFSAAARAGRQDAQTLVLIGLCYAALDQKTEAERAYKTALAVEPDSVRAMLALAILYEQGNRLTDLEELEALARRNAPPSDDRAYIEALTLRRRGNLREALDLALASHPATLDTSIRAQFIGQVADQLGEVDLAFASFSEMNEAMAAQPDALRFDGTEQSTVISGRTAAISAPWFAGWNDVEYHDGLPSPAFLTGFLRSGTTLLDTILMGHPDTEVREEEAMVSVLEETGGPIAQLGTLDAEAVSRMRAGYFDEVSRGGTLPDGKLLIDKYPLATLRASYIHRAFPDARFIFALRHPCDVVLSCWMQNFKVTRAMASFLTLENAARMYALTMEHWMRAREVMPLSVHTVRYEDLVQDLEGTMRPLLDFLGLDWTDDVLDHQRTAANRGYIRTPSYAQVTERIYTRSKGRWEAYRPYLEPILPILEPWIERFGYEPL</sequence>
<dbReference type="Gene3D" id="1.25.40.10">
    <property type="entry name" value="Tetratricopeptide repeat domain"/>
    <property type="match status" value="1"/>
</dbReference>
<keyword evidence="4 8" id="KW-0802">TPR repeat</keyword>
<dbReference type="SUPFAM" id="SSF48452">
    <property type="entry name" value="TPR-like"/>
    <property type="match status" value="1"/>
</dbReference>
<feature type="repeat" description="TPR" evidence="8">
    <location>
        <begin position="238"/>
        <end position="271"/>
    </location>
</feature>
<dbReference type="PANTHER" id="PTHR46208">
    <property type="entry name" value="MITOCHONDRIAL IMPORT RECEPTOR SUBUNIT TOM70"/>
    <property type="match status" value="1"/>
</dbReference>
<comment type="similarity">
    <text evidence="7">Belongs to the Tom70 family.</text>
</comment>
<gene>
    <name evidence="9" type="ORF">GCM10011614_21650</name>
</gene>